<keyword evidence="2" id="KW-1185">Reference proteome</keyword>
<gene>
    <name evidence="1" type="ORF">PDESU_06179</name>
</gene>
<accession>A0A6C2UDT5</accession>
<dbReference type="Proteomes" id="UP000366872">
    <property type="component" value="Unassembled WGS sequence"/>
</dbReference>
<proteinExistence type="predicted"/>
<protein>
    <submittedName>
        <fullName evidence="1">Uncharacterized protein</fullName>
    </submittedName>
</protein>
<dbReference type="AlphaFoldDB" id="A0A6C2UDT5"/>
<dbReference type="EMBL" id="CAAHFG010000005">
    <property type="protein sequence ID" value="VGO17581.1"/>
    <property type="molecule type" value="Genomic_DNA"/>
</dbReference>
<evidence type="ECO:0000313" key="2">
    <source>
        <dbReference type="Proteomes" id="UP000366872"/>
    </source>
</evidence>
<organism evidence="1 2">
    <name type="scientific">Pontiella desulfatans</name>
    <dbReference type="NCBI Taxonomy" id="2750659"/>
    <lineage>
        <taxon>Bacteria</taxon>
        <taxon>Pseudomonadati</taxon>
        <taxon>Kiritimatiellota</taxon>
        <taxon>Kiritimatiellia</taxon>
        <taxon>Kiritimatiellales</taxon>
        <taxon>Pontiellaceae</taxon>
        <taxon>Pontiella</taxon>
    </lineage>
</organism>
<evidence type="ECO:0000313" key="1">
    <source>
        <dbReference type="EMBL" id="VGO17581.1"/>
    </source>
</evidence>
<sequence length="73" mass="8573">MVSPLKGTPLPSRRALYFPALSRENSLKQVSAIPYAFHFMDLCIYWMLCSHFVEDLFNLSDQFFLFHRVCLVN</sequence>
<name>A0A6C2UDT5_PONDE</name>
<reference evidence="1 2" key="1">
    <citation type="submission" date="2019-04" db="EMBL/GenBank/DDBJ databases">
        <authorList>
            <person name="Van Vliet M D."/>
        </authorList>
    </citation>
    <scope>NUCLEOTIDE SEQUENCE [LARGE SCALE GENOMIC DNA]</scope>
    <source>
        <strain evidence="1 2">F1</strain>
    </source>
</reference>